<evidence type="ECO:0000256" key="11">
    <source>
        <dbReference type="PROSITE-ProRule" id="PRU10144"/>
    </source>
</evidence>
<keyword evidence="16" id="KW-0675">Receptor</keyword>
<protein>
    <submittedName>
        <fullName evidence="16">TonB-dependent receptor</fullName>
    </submittedName>
</protein>
<dbReference type="Pfam" id="PF07715">
    <property type="entry name" value="Plug"/>
    <property type="match status" value="1"/>
</dbReference>
<keyword evidence="4 10" id="KW-0812">Transmembrane</keyword>
<accession>A0ABS3Q4S5</accession>
<feature type="short sequence motif" description="TonB C-terminal box" evidence="11">
    <location>
        <begin position="625"/>
        <end position="642"/>
    </location>
</feature>
<evidence type="ECO:0000256" key="6">
    <source>
        <dbReference type="ARBA" id="ARBA00023065"/>
    </source>
</evidence>
<dbReference type="SUPFAM" id="SSF56935">
    <property type="entry name" value="Porins"/>
    <property type="match status" value="1"/>
</dbReference>
<keyword evidence="9 10" id="KW-0998">Cell outer membrane</keyword>
<dbReference type="InterPro" id="IPR037066">
    <property type="entry name" value="Plug_dom_sf"/>
</dbReference>
<evidence type="ECO:0000256" key="2">
    <source>
        <dbReference type="ARBA" id="ARBA00022448"/>
    </source>
</evidence>
<comment type="caution">
    <text evidence="16">The sequence shown here is derived from an EMBL/GenBank/DDBJ whole genome shotgun (WGS) entry which is preliminary data.</text>
</comment>
<name>A0ABS3Q4S5_9GAMM</name>
<evidence type="ECO:0000256" key="9">
    <source>
        <dbReference type="ARBA" id="ARBA00023237"/>
    </source>
</evidence>
<evidence type="ECO:0000259" key="14">
    <source>
        <dbReference type="Pfam" id="PF00593"/>
    </source>
</evidence>
<dbReference type="CDD" id="cd01347">
    <property type="entry name" value="ligand_gated_channel"/>
    <property type="match status" value="1"/>
</dbReference>
<sequence length="642" mass="71721">MNKPFYYRTLLSALLVGVAPAAVAEDSSELTDVVVTAASYEQDVRDASAAVTIITREDLQERPVADVLEAIRESVGLSLQSQGGGSNRPSLSIRGMDSDRSLILIDGRRINASDNVLQHTDFQFDWIPIEQIERIEIVRGPMSALYGSEAFGGVVNIITKSPTTAWNRSFNVQSGAVTDNDGENQFNAGISVSGPLIKDKLGLKFSLSMFNRNEQGEDDAVDAPLRESKQNVSGSVGLVFTPSKGHKIDVEVLRTDEPRTSSDEDGELITDILREHYSIGYSAQLGKFDTQLRAYQSDITKDRSNNENSEGQKDRVVDGKVNFALGEMQHITVGAEYHEHSHIGIDKYSIGGMATNDSTAAYMQDEVFLGDNTILTLGGRFDSNSQYGSEFSPRAYLVYHYSDNLTFRGGYGHGFKAPQLKYTTEGYITGRPGYILIANPDLKPETIDTYEFGLNWVEEGMRFSTNFFNNDITDLIESETLKPYDRETGELGESTYINIASATIKGLETTFEKDLSHGFGLTINHTYLDAMNESDDEYLNHRPEHVVNTTLSWKGKQGWAWKLRANYTGKQYASNGDYRNPQQLELPSFTLWNISFTKQLDKNVRLLGGIENFTNVDLYDKSDFYSYIERGRYVYFGLQGNF</sequence>
<comment type="subcellular location">
    <subcellularLocation>
        <location evidence="1 10">Cell outer membrane</location>
        <topology evidence="1 10">Multi-pass membrane protein</topology>
    </subcellularLocation>
</comment>
<dbReference type="PROSITE" id="PS52016">
    <property type="entry name" value="TONB_DEPENDENT_REC_3"/>
    <property type="match status" value="1"/>
</dbReference>
<evidence type="ECO:0000256" key="7">
    <source>
        <dbReference type="ARBA" id="ARBA00023077"/>
    </source>
</evidence>
<evidence type="ECO:0000256" key="8">
    <source>
        <dbReference type="ARBA" id="ARBA00023136"/>
    </source>
</evidence>
<evidence type="ECO:0000256" key="3">
    <source>
        <dbReference type="ARBA" id="ARBA00022452"/>
    </source>
</evidence>
<feature type="signal peptide" evidence="13">
    <location>
        <begin position="1"/>
        <end position="24"/>
    </location>
</feature>
<evidence type="ECO:0000256" key="12">
    <source>
        <dbReference type="RuleBase" id="RU003357"/>
    </source>
</evidence>
<comment type="similarity">
    <text evidence="10 12">Belongs to the TonB-dependent receptor family.</text>
</comment>
<keyword evidence="3 10" id="KW-1134">Transmembrane beta strand</keyword>
<dbReference type="Gene3D" id="2.40.170.20">
    <property type="entry name" value="TonB-dependent receptor, beta-barrel domain"/>
    <property type="match status" value="1"/>
</dbReference>
<dbReference type="PANTHER" id="PTHR30069:SF53">
    <property type="entry name" value="COLICIN I RECEPTOR-RELATED"/>
    <property type="match status" value="1"/>
</dbReference>
<dbReference type="PANTHER" id="PTHR30069">
    <property type="entry name" value="TONB-DEPENDENT OUTER MEMBRANE RECEPTOR"/>
    <property type="match status" value="1"/>
</dbReference>
<dbReference type="Gene3D" id="2.170.130.10">
    <property type="entry name" value="TonB-dependent receptor, plug domain"/>
    <property type="match status" value="1"/>
</dbReference>
<evidence type="ECO:0000256" key="1">
    <source>
        <dbReference type="ARBA" id="ARBA00004571"/>
    </source>
</evidence>
<gene>
    <name evidence="16" type="ORF">J3998_07025</name>
</gene>
<dbReference type="EMBL" id="JAGETV010000009">
    <property type="protein sequence ID" value="MBO1927328.1"/>
    <property type="molecule type" value="Genomic_DNA"/>
</dbReference>
<evidence type="ECO:0000256" key="13">
    <source>
        <dbReference type="SAM" id="SignalP"/>
    </source>
</evidence>
<dbReference type="RefSeq" id="WP_208149201.1">
    <property type="nucleotide sequence ID" value="NZ_JAGETV010000009.1"/>
</dbReference>
<dbReference type="InterPro" id="IPR036942">
    <property type="entry name" value="Beta-barrel_TonB_sf"/>
</dbReference>
<dbReference type="InterPro" id="IPR012910">
    <property type="entry name" value="Plug_dom"/>
</dbReference>
<keyword evidence="2 10" id="KW-0813">Transport</keyword>
<evidence type="ECO:0000313" key="16">
    <source>
        <dbReference type="EMBL" id="MBO1927328.1"/>
    </source>
</evidence>
<feature type="domain" description="TonB-dependent receptor-like beta-barrel" evidence="14">
    <location>
        <begin position="275"/>
        <end position="612"/>
    </location>
</feature>
<keyword evidence="5 13" id="KW-0732">Signal</keyword>
<dbReference type="InterPro" id="IPR010917">
    <property type="entry name" value="TonB_rcpt_CS"/>
</dbReference>
<evidence type="ECO:0000256" key="4">
    <source>
        <dbReference type="ARBA" id="ARBA00022692"/>
    </source>
</evidence>
<evidence type="ECO:0000259" key="15">
    <source>
        <dbReference type="Pfam" id="PF07715"/>
    </source>
</evidence>
<dbReference type="InterPro" id="IPR039426">
    <property type="entry name" value="TonB-dep_rcpt-like"/>
</dbReference>
<organism evidence="16 17">
    <name type="scientific">Thiomicrorhabdus marina</name>
    <dbReference type="NCBI Taxonomy" id="2818442"/>
    <lineage>
        <taxon>Bacteria</taxon>
        <taxon>Pseudomonadati</taxon>
        <taxon>Pseudomonadota</taxon>
        <taxon>Gammaproteobacteria</taxon>
        <taxon>Thiotrichales</taxon>
        <taxon>Piscirickettsiaceae</taxon>
        <taxon>Thiomicrorhabdus</taxon>
    </lineage>
</organism>
<dbReference type="Pfam" id="PF00593">
    <property type="entry name" value="TonB_dep_Rec_b-barrel"/>
    <property type="match status" value="1"/>
</dbReference>
<evidence type="ECO:0000313" key="17">
    <source>
        <dbReference type="Proteomes" id="UP000664835"/>
    </source>
</evidence>
<reference evidence="16 17" key="1">
    <citation type="submission" date="2021-03" db="EMBL/GenBank/DDBJ databases">
        <title>Thiomicrorhabdus sp.nov.,novel sulfur-oxidizing bacteria isolated from coastal sediment.</title>
        <authorList>
            <person name="Liu X."/>
        </authorList>
    </citation>
    <scope>NUCLEOTIDE SEQUENCE [LARGE SCALE GENOMIC DNA]</scope>
    <source>
        <strain evidence="16 17">6S2-11</strain>
    </source>
</reference>
<evidence type="ECO:0000256" key="10">
    <source>
        <dbReference type="PROSITE-ProRule" id="PRU01360"/>
    </source>
</evidence>
<feature type="chain" id="PRO_5046897492" evidence="13">
    <location>
        <begin position="25"/>
        <end position="642"/>
    </location>
</feature>
<keyword evidence="8 10" id="KW-0472">Membrane</keyword>
<keyword evidence="17" id="KW-1185">Reference proteome</keyword>
<dbReference type="InterPro" id="IPR000531">
    <property type="entry name" value="Beta-barrel_TonB"/>
</dbReference>
<evidence type="ECO:0000256" key="5">
    <source>
        <dbReference type="ARBA" id="ARBA00022729"/>
    </source>
</evidence>
<keyword evidence="7 12" id="KW-0798">TonB box</keyword>
<feature type="domain" description="TonB-dependent receptor plug" evidence="15">
    <location>
        <begin position="44"/>
        <end position="154"/>
    </location>
</feature>
<proteinExistence type="inferred from homology"/>
<dbReference type="Proteomes" id="UP000664835">
    <property type="component" value="Unassembled WGS sequence"/>
</dbReference>
<keyword evidence="6" id="KW-0406">Ion transport</keyword>
<dbReference type="PROSITE" id="PS01156">
    <property type="entry name" value="TONB_DEPENDENT_REC_2"/>
    <property type="match status" value="1"/>
</dbReference>